<feature type="compositionally biased region" description="Polar residues" evidence="2">
    <location>
        <begin position="896"/>
        <end position="918"/>
    </location>
</feature>
<dbReference type="OrthoDB" id="5981048at2759"/>
<evidence type="ECO:0000256" key="2">
    <source>
        <dbReference type="SAM" id="MobiDB-lite"/>
    </source>
</evidence>
<evidence type="ECO:0000313" key="5">
    <source>
        <dbReference type="Proteomes" id="UP000001593"/>
    </source>
</evidence>
<feature type="coiled-coil region" evidence="1">
    <location>
        <begin position="221"/>
        <end position="364"/>
    </location>
</feature>
<dbReference type="Proteomes" id="UP000001593">
    <property type="component" value="Unassembled WGS sequence"/>
</dbReference>
<dbReference type="PANTHER" id="PTHR47080:SF2">
    <property type="entry name" value="GLUTAMINE-RICH PROTEIN 2"/>
    <property type="match status" value="1"/>
</dbReference>
<dbReference type="PANTHER" id="PTHR47080">
    <property type="entry name" value="CHROMOSOME 16 OPEN READING FRAME 96"/>
    <property type="match status" value="1"/>
</dbReference>
<evidence type="ECO:0000256" key="1">
    <source>
        <dbReference type="SAM" id="Coils"/>
    </source>
</evidence>
<evidence type="ECO:0000313" key="4">
    <source>
        <dbReference type="EMBL" id="EDO37286.1"/>
    </source>
</evidence>
<gene>
    <name evidence="4" type="ORF">NEMVEDRAFT_v1g211802</name>
</gene>
<feature type="region of interest" description="Disordered" evidence="2">
    <location>
        <begin position="448"/>
        <end position="473"/>
    </location>
</feature>
<feature type="region of interest" description="Disordered" evidence="2">
    <location>
        <begin position="83"/>
        <end position="203"/>
    </location>
</feature>
<dbReference type="PhylomeDB" id="A7SG74"/>
<reference evidence="4 5" key="1">
    <citation type="journal article" date="2007" name="Science">
        <title>Sea anemone genome reveals ancestral eumetazoan gene repertoire and genomic organization.</title>
        <authorList>
            <person name="Putnam N.H."/>
            <person name="Srivastava M."/>
            <person name="Hellsten U."/>
            <person name="Dirks B."/>
            <person name="Chapman J."/>
            <person name="Salamov A."/>
            <person name="Terry A."/>
            <person name="Shapiro H."/>
            <person name="Lindquist E."/>
            <person name="Kapitonov V.V."/>
            <person name="Jurka J."/>
            <person name="Genikhovich G."/>
            <person name="Grigoriev I.V."/>
            <person name="Lucas S.M."/>
            <person name="Steele R.E."/>
            <person name="Finnerty J.R."/>
            <person name="Technau U."/>
            <person name="Martindale M.Q."/>
            <person name="Rokhsar D.S."/>
        </authorList>
    </citation>
    <scope>NUCLEOTIDE SEQUENCE [LARGE SCALE GENOMIC DNA]</scope>
    <source>
        <strain evidence="5">CH2 X CH6</strain>
    </source>
</reference>
<organism evidence="4 5">
    <name type="scientific">Nematostella vectensis</name>
    <name type="common">Starlet sea anemone</name>
    <dbReference type="NCBI Taxonomy" id="45351"/>
    <lineage>
        <taxon>Eukaryota</taxon>
        <taxon>Metazoa</taxon>
        <taxon>Cnidaria</taxon>
        <taxon>Anthozoa</taxon>
        <taxon>Hexacorallia</taxon>
        <taxon>Actiniaria</taxon>
        <taxon>Edwardsiidae</taxon>
        <taxon>Nematostella</taxon>
    </lineage>
</organism>
<feature type="region of interest" description="Disordered" evidence="2">
    <location>
        <begin position="543"/>
        <end position="566"/>
    </location>
</feature>
<keyword evidence="1" id="KW-0175">Coiled coil</keyword>
<dbReference type="Pfam" id="PF16043">
    <property type="entry name" value="DUF4795"/>
    <property type="match status" value="1"/>
</dbReference>
<protein>
    <recommendedName>
        <fullName evidence="3">DUF4795 domain-containing protein</fullName>
    </recommendedName>
</protein>
<dbReference type="STRING" id="45351.A7SG74"/>
<sequence length="933" mass="104565">MSVRVELQQLVDIALATPEIGNVNFNILRGFLHEILKHLGIRKKVVYISDEGDFKTAYDFIKDGILLARSTTPSELDLIDEDEDDAREANKRSISPVRRKSYECQISGKNSPQKRSRSASPRLSERSATISSEPVHEGTKETSDVGDRKEKETPQEGSVKSTPADIVVHESSPKPPNTGIRSHNKSPLRSPKASRALLEPGRSSIETRRSVEVLLGRGEAIKNLTHKVSELQARIDALENAETKEEVSIIPSAASIIRKESKTPAHDMMQIISVSKRLEETENSIEGLTELVDVLSAELTEVKEAMPSKKEIPDMRNNLKDLKSSINEVKKQTDDSQNCHASQLSALEKTVDEMKKALNQQLKDVSNRPAATVDMAEVEKFVGKKIDQEMDHITKSLARQQTHDSPAIVVSSELPSEVTDLLEKFDVMREKQTSLEEEVKAIRELAEAMETKDDDEETDSKSGSVNEQSTESQAVHIPHEIVHDMKLLKKKLDSCSKDSASTHSLLRRLDVENKKLVASIDDNKALIDQLKNNIALLQREAAEAATSTPVRQDDTLPPTPSRSRAHTIDDKDLSLIRTMIFDLQEEKDKLKQANRSIWDEIYQQKKVIDDIDDQVTTLHDVKADKSQLLSEVEVKADKADMLLKVGRDDFDHYIGLVDQSLRDLLQRLEGHETALKQAIESISSNVRTKLDKDEVEPLKHYLEERIKALKPKPVEAAPPEEFAAGFRKVLIKNFHCISCDKPVEFARDGMFPPLPSAQPMPGKKSNRPYTTFELEQIRQHMLRGGMALEQERFEVIDKQRQKIQKELLMLSGVPNIQGLAEVIDRPCGGTHTLSFPHSRQVVRGLHMNKEDVTLETICKMKNYTSVNIMGQDGHIYKGLVDDLSTLPHLPHKPQTPRKQSSQQEGAGQANHRSSTPASAQYGHVEPANHSDSL</sequence>
<feature type="compositionally biased region" description="Basic and acidic residues" evidence="2">
    <location>
        <begin position="134"/>
        <end position="154"/>
    </location>
</feature>
<keyword evidence="5" id="KW-1185">Reference proteome</keyword>
<dbReference type="AlphaFoldDB" id="A7SG74"/>
<feature type="compositionally biased region" description="Polar residues" evidence="2">
    <location>
        <begin position="463"/>
        <end position="473"/>
    </location>
</feature>
<dbReference type="InterPro" id="IPR032013">
    <property type="entry name" value="DUF4795"/>
</dbReference>
<dbReference type="EMBL" id="DS469650">
    <property type="protein sequence ID" value="EDO37286.1"/>
    <property type="molecule type" value="Genomic_DNA"/>
</dbReference>
<accession>A7SG74</accession>
<dbReference type="HOGENOM" id="CLU_012655_0_0_1"/>
<dbReference type="eggNOG" id="ENOG502R9P3">
    <property type="taxonomic scope" value="Eukaryota"/>
</dbReference>
<name>A7SG74_NEMVE</name>
<dbReference type="KEGG" id="nve:5508772"/>
<dbReference type="OMA" id="KQELIWQ"/>
<dbReference type="InParanoid" id="A7SG74"/>
<proteinExistence type="predicted"/>
<feature type="region of interest" description="Disordered" evidence="2">
    <location>
        <begin position="885"/>
        <end position="933"/>
    </location>
</feature>
<feature type="compositionally biased region" description="Polar residues" evidence="2">
    <location>
        <begin position="118"/>
        <end position="132"/>
    </location>
</feature>
<evidence type="ECO:0000259" key="3">
    <source>
        <dbReference type="Pfam" id="PF16043"/>
    </source>
</evidence>
<feature type="domain" description="DUF4795" evidence="3">
    <location>
        <begin position="566"/>
        <end position="769"/>
    </location>
</feature>